<protein>
    <submittedName>
        <fullName evidence="2">Uncharacterized protein</fullName>
    </submittedName>
</protein>
<proteinExistence type="predicted"/>
<dbReference type="AlphaFoldDB" id="A0A2A2EW16"/>
<dbReference type="OrthoDB" id="8688581at2"/>
<accession>A0A2A2EW16</accession>
<gene>
    <name evidence="2" type="ORF">CK498_11125</name>
</gene>
<feature type="chain" id="PRO_5012313407" evidence="1">
    <location>
        <begin position="21"/>
        <end position="111"/>
    </location>
</feature>
<keyword evidence="3" id="KW-1185">Reference proteome</keyword>
<dbReference type="Proteomes" id="UP000217771">
    <property type="component" value="Unassembled WGS sequence"/>
</dbReference>
<dbReference type="RefSeq" id="WP_095620940.1">
    <property type="nucleotide sequence ID" value="NZ_NSKB01000004.1"/>
</dbReference>
<organism evidence="2 3">
    <name type="scientific">Halomonas salipaludis</name>
    <dbReference type="NCBI Taxonomy" id="2032625"/>
    <lineage>
        <taxon>Bacteria</taxon>
        <taxon>Pseudomonadati</taxon>
        <taxon>Pseudomonadota</taxon>
        <taxon>Gammaproteobacteria</taxon>
        <taxon>Oceanospirillales</taxon>
        <taxon>Halomonadaceae</taxon>
        <taxon>Halomonas</taxon>
    </lineage>
</organism>
<evidence type="ECO:0000313" key="2">
    <source>
        <dbReference type="EMBL" id="PAU76547.1"/>
    </source>
</evidence>
<comment type="caution">
    <text evidence="2">The sequence shown here is derived from an EMBL/GenBank/DDBJ whole genome shotgun (WGS) entry which is preliminary data.</text>
</comment>
<keyword evidence="1" id="KW-0732">Signal</keyword>
<evidence type="ECO:0000313" key="3">
    <source>
        <dbReference type="Proteomes" id="UP000217771"/>
    </source>
</evidence>
<sequence>MKRLILAVAAALALPAMAHAQDIPRYDVEDHCEQVAGFGGSFSNSTYNGCIQMEQSAYNGLRDQWQQLPASIRQHCNDVASFGGAGSYSTLQGCVQMEVSAGENRDSFSFD</sequence>
<feature type="signal peptide" evidence="1">
    <location>
        <begin position="1"/>
        <end position="20"/>
    </location>
</feature>
<dbReference type="EMBL" id="NSKB01000004">
    <property type="protein sequence ID" value="PAU76547.1"/>
    <property type="molecule type" value="Genomic_DNA"/>
</dbReference>
<reference evidence="2 3" key="1">
    <citation type="submission" date="2017-08" db="EMBL/GenBank/DDBJ databases">
        <title>Halomonas alkalisoli sp. nov., isolated from saline alkaline soil.</title>
        <authorList>
            <person name="Wang D."/>
            <person name="Zhang G."/>
        </authorList>
    </citation>
    <scope>NUCLEOTIDE SEQUENCE [LARGE SCALE GENOMIC DNA]</scope>
    <source>
        <strain evidence="2 3">WRN001</strain>
    </source>
</reference>
<name>A0A2A2EW16_9GAMM</name>
<evidence type="ECO:0000256" key="1">
    <source>
        <dbReference type="SAM" id="SignalP"/>
    </source>
</evidence>